<comment type="caution">
    <text evidence="9">The sequence shown here is derived from an EMBL/GenBank/DDBJ whole genome shotgun (WGS) entry which is preliminary data.</text>
</comment>
<feature type="transmembrane region" description="Helical" evidence="6">
    <location>
        <begin position="129"/>
        <end position="150"/>
    </location>
</feature>
<dbReference type="RefSeq" id="WP_188782058.1">
    <property type="nucleotide sequence ID" value="NZ_BMNI01000001.1"/>
</dbReference>
<keyword evidence="10" id="KW-1185">Reference proteome</keyword>
<sequence>MWQTLRQPRWVARVVWVIGVVSLVSALLPSMRERLVLVDDVVPAVFPAAATTGAAAIGTLLILLAGALRRGKYRAWLVALVASLLAVVAHVVKGLDVEEATLCLLLAGYLVAVRGEFTARPDPRSGRRLARVLLVGPVLATVLGFLWLTVDTDGHQAGSTWLDRLAHAALGLVGIPGPMDFTSQEYAGHAAVGLVVLGASVLIVALLVALEPAGGPHPADPEECARLRAMLDRWGGEDSLGYFATRDDRCVLFSASGKAALTYRVIGAVSLAAGDPIGDPEAWPAAIEAWLAEAKAYGWTPAVLGASEPGARAFHRSGLDVLELGDEAIVDATTFTLEGRSMRGVRQAVSRCTRGGISVSAHRVADLSPEEVADIRHRADAWRDGEVERGFSMALGRFGEERDPATVVVLARDASGELVGLLHFVPWGRDGVSLDLMRRDRASENGVIEAMVAGLMAAAPTLGVRRVSLNFAVFRSVFARGERLGAGPVLRLWRSVLLAASKFWQIESLYRANAKYHPDWEPRYLCFRSSSDLPRVGVAALRAEAFLVEPAWLQRLRGH</sequence>
<dbReference type="Pfam" id="PF16995">
    <property type="entry name" value="tRNA-synt_2_TM"/>
    <property type="match status" value="1"/>
</dbReference>
<keyword evidence="2" id="KW-1003">Cell membrane</keyword>
<dbReference type="Proteomes" id="UP000655410">
    <property type="component" value="Unassembled WGS sequence"/>
</dbReference>
<feature type="domain" description="Lysyl-tRNA synthetase N-terminal transmembrane region" evidence="8">
    <location>
        <begin position="7"/>
        <end position="208"/>
    </location>
</feature>
<feature type="domain" description="Phosphatidylglycerol lysyltransferase C-terminal" evidence="7">
    <location>
        <begin position="228"/>
        <end position="527"/>
    </location>
</feature>
<feature type="transmembrane region" description="Helical" evidence="6">
    <location>
        <begin position="44"/>
        <end position="68"/>
    </location>
</feature>
<dbReference type="PANTHER" id="PTHR34697:SF2">
    <property type="entry name" value="PHOSPHATIDYLGLYCEROL LYSYLTRANSFERASE"/>
    <property type="match status" value="1"/>
</dbReference>
<feature type="transmembrane region" description="Helical" evidence="6">
    <location>
        <begin position="186"/>
        <end position="210"/>
    </location>
</feature>
<dbReference type="InterPro" id="IPR051211">
    <property type="entry name" value="PG_lysyltransferase"/>
</dbReference>
<evidence type="ECO:0000256" key="4">
    <source>
        <dbReference type="ARBA" id="ARBA00022989"/>
    </source>
</evidence>
<evidence type="ECO:0000256" key="6">
    <source>
        <dbReference type="SAM" id="Phobius"/>
    </source>
</evidence>
<dbReference type="InterPro" id="IPR024320">
    <property type="entry name" value="LPG_synthase_C"/>
</dbReference>
<reference evidence="10" key="1">
    <citation type="journal article" date="2019" name="Int. J. Syst. Evol. Microbiol.">
        <title>The Global Catalogue of Microorganisms (GCM) 10K type strain sequencing project: providing services to taxonomists for standard genome sequencing and annotation.</title>
        <authorList>
            <consortium name="The Broad Institute Genomics Platform"/>
            <consortium name="The Broad Institute Genome Sequencing Center for Infectious Disease"/>
            <person name="Wu L."/>
            <person name="Ma J."/>
        </authorList>
    </citation>
    <scope>NUCLEOTIDE SEQUENCE [LARGE SCALE GENOMIC DNA]</scope>
    <source>
        <strain evidence="10">CGMCC 4.7371</strain>
    </source>
</reference>
<keyword evidence="4 6" id="KW-1133">Transmembrane helix</keyword>
<comment type="subcellular location">
    <subcellularLocation>
        <location evidence="1">Cell membrane</location>
        <topology evidence="1">Multi-pass membrane protein</topology>
    </subcellularLocation>
</comment>
<evidence type="ECO:0000256" key="2">
    <source>
        <dbReference type="ARBA" id="ARBA00022475"/>
    </source>
</evidence>
<dbReference type="InterPro" id="IPR031553">
    <property type="entry name" value="tRNA-synt_2_TM"/>
</dbReference>
<dbReference type="PANTHER" id="PTHR34697">
    <property type="entry name" value="PHOSPHATIDYLGLYCEROL LYSYLTRANSFERASE"/>
    <property type="match status" value="1"/>
</dbReference>
<evidence type="ECO:0000259" key="8">
    <source>
        <dbReference type="Pfam" id="PF16995"/>
    </source>
</evidence>
<evidence type="ECO:0000259" key="7">
    <source>
        <dbReference type="Pfam" id="PF09924"/>
    </source>
</evidence>
<name>A0ABQ2N4W4_9ACTN</name>
<keyword evidence="3 6" id="KW-0812">Transmembrane</keyword>
<organism evidence="9 10">
    <name type="scientific">Nocardioides phosphati</name>
    <dbReference type="NCBI Taxonomy" id="1867775"/>
    <lineage>
        <taxon>Bacteria</taxon>
        <taxon>Bacillati</taxon>
        <taxon>Actinomycetota</taxon>
        <taxon>Actinomycetes</taxon>
        <taxon>Propionibacteriales</taxon>
        <taxon>Nocardioidaceae</taxon>
        <taxon>Nocardioides</taxon>
    </lineage>
</organism>
<keyword evidence="5 6" id="KW-0472">Membrane</keyword>
<evidence type="ECO:0000313" key="10">
    <source>
        <dbReference type="Proteomes" id="UP000655410"/>
    </source>
</evidence>
<evidence type="ECO:0000313" key="9">
    <source>
        <dbReference type="EMBL" id="GGO84515.1"/>
    </source>
</evidence>
<dbReference type="EMBL" id="BMNI01000001">
    <property type="protein sequence ID" value="GGO84515.1"/>
    <property type="molecule type" value="Genomic_DNA"/>
</dbReference>
<evidence type="ECO:0000256" key="3">
    <source>
        <dbReference type="ARBA" id="ARBA00022692"/>
    </source>
</evidence>
<accession>A0ABQ2N4W4</accession>
<feature type="transmembrane region" description="Helical" evidence="6">
    <location>
        <begin position="12"/>
        <end position="32"/>
    </location>
</feature>
<dbReference type="Pfam" id="PF09924">
    <property type="entry name" value="LPG_synthase_C"/>
    <property type="match status" value="1"/>
</dbReference>
<evidence type="ECO:0000256" key="1">
    <source>
        <dbReference type="ARBA" id="ARBA00004651"/>
    </source>
</evidence>
<evidence type="ECO:0000256" key="5">
    <source>
        <dbReference type="ARBA" id="ARBA00023136"/>
    </source>
</evidence>
<protein>
    <submittedName>
        <fullName evidence="9">Membrane protein</fullName>
    </submittedName>
</protein>
<feature type="transmembrane region" description="Helical" evidence="6">
    <location>
        <begin position="75"/>
        <end position="93"/>
    </location>
</feature>
<proteinExistence type="predicted"/>
<gene>
    <name evidence="9" type="ORF">GCM10011584_02230</name>
</gene>